<feature type="compositionally biased region" description="Basic and acidic residues" evidence="1">
    <location>
        <begin position="88"/>
        <end position="100"/>
    </location>
</feature>
<keyword evidence="4" id="KW-1185">Reference proteome</keyword>
<keyword evidence="2" id="KW-0732">Signal</keyword>
<evidence type="ECO:0000313" key="3">
    <source>
        <dbReference type="EMBL" id="NHO53820.1"/>
    </source>
</evidence>
<evidence type="ECO:0000256" key="2">
    <source>
        <dbReference type="SAM" id="SignalP"/>
    </source>
</evidence>
<accession>A0A967B6R6</accession>
<evidence type="ECO:0000313" key="4">
    <source>
        <dbReference type="Proteomes" id="UP000597459"/>
    </source>
</evidence>
<organism evidence="3 4">
    <name type="scientific">Acetobacter estunensis</name>
    <dbReference type="NCBI Taxonomy" id="104097"/>
    <lineage>
        <taxon>Bacteria</taxon>
        <taxon>Pseudomonadati</taxon>
        <taxon>Pseudomonadota</taxon>
        <taxon>Alphaproteobacteria</taxon>
        <taxon>Acetobacterales</taxon>
        <taxon>Acetobacteraceae</taxon>
        <taxon>Acetobacter</taxon>
    </lineage>
</organism>
<proteinExistence type="predicted"/>
<evidence type="ECO:0000256" key="1">
    <source>
        <dbReference type="SAM" id="MobiDB-lite"/>
    </source>
</evidence>
<comment type="caution">
    <text evidence="3">The sequence shown here is derived from an EMBL/GenBank/DDBJ whole genome shotgun (WGS) entry which is preliminary data.</text>
</comment>
<feature type="signal peptide" evidence="2">
    <location>
        <begin position="1"/>
        <end position="30"/>
    </location>
</feature>
<dbReference type="EMBL" id="WOTH01000011">
    <property type="protein sequence ID" value="NHO53820.1"/>
    <property type="molecule type" value="Genomic_DNA"/>
</dbReference>
<name>A0A967B6R6_9PROT</name>
<feature type="region of interest" description="Disordered" evidence="1">
    <location>
        <begin position="32"/>
        <end position="138"/>
    </location>
</feature>
<reference evidence="3" key="1">
    <citation type="submission" date="2019-11" db="EMBL/GenBank/DDBJ databases">
        <title>Description of new Acetobacter species.</title>
        <authorList>
            <person name="Cleenwerck I."/>
            <person name="Sombolestani A.S."/>
        </authorList>
    </citation>
    <scope>NUCLEOTIDE SEQUENCE</scope>
    <source>
        <strain evidence="3">LMG 1626</strain>
    </source>
</reference>
<feature type="chain" id="PRO_5037743245" evidence="2">
    <location>
        <begin position="31"/>
        <end position="138"/>
    </location>
</feature>
<gene>
    <name evidence="3" type="ORF">GOB87_07565</name>
</gene>
<protein>
    <submittedName>
        <fullName evidence="3">Uncharacterized protein</fullName>
    </submittedName>
</protein>
<dbReference type="RefSeq" id="WP_166314553.1">
    <property type="nucleotide sequence ID" value="NZ_WOTH01000011.1"/>
</dbReference>
<sequence>MSIFRFRLGLPVAILAMAAVSGPLAHHAMAAPGSDPFAGVEMTSGDPTKEDPSSAAAVQSRQHEHVRVRGRRKLPPGYQDAPSMELSHGPDPDHAQHVTRDAVTGADLSKFGSAYQDSGPTGTGSLGDSTGNGWVAPR</sequence>
<dbReference type="Proteomes" id="UP000597459">
    <property type="component" value="Unassembled WGS sequence"/>
</dbReference>
<dbReference type="AlphaFoldDB" id="A0A967B6R6"/>